<evidence type="ECO:0000313" key="4">
    <source>
        <dbReference type="EMBL" id="OON39540.1"/>
    </source>
</evidence>
<evidence type="ECO:0000256" key="1">
    <source>
        <dbReference type="ARBA" id="ARBA00022723"/>
    </source>
</evidence>
<keyword evidence="1" id="KW-0479">Metal-binding</keyword>
<dbReference type="STRING" id="1926881.BTJ39_12855"/>
<dbReference type="PANTHER" id="PTHR35848:SF9">
    <property type="entry name" value="SLL1358 PROTEIN"/>
    <property type="match status" value="1"/>
</dbReference>
<dbReference type="Gene3D" id="2.60.120.10">
    <property type="entry name" value="Jelly Rolls"/>
    <property type="match status" value="1"/>
</dbReference>
<sequence length="167" mass="19039">MSEKKRPAFIRHWRELEKPDKGHYPDSTELMTISSPLGARLGLTRIGIHHERLLPGRRMSYPHAESSEEEFAYVIQGTPDVWINGELWRLQPGDAVAFPAGTGICHTFINNTQEEAHFLVVGERNKAENRIWYPLNQQYAATREDCWQDPPAQQMGNHPGKPDNPTG</sequence>
<dbReference type="EMBL" id="MRUL01000008">
    <property type="protein sequence ID" value="OON39540.1"/>
    <property type="molecule type" value="Genomic_DNA"/>
</dbReference>
<name>A0A1S8YKI5_9GAMM</name>
<protein>
    <submittedName>
        <fullName evidence="4">Cupin</fullName>
    </submittedName>
</protein>
<keyword evidence="5" id="KW-1185">Reference proteome</keyword>
<dbReference type="CDD" id="cd02224">
    <property type="entry name" value="cupin_SPO2919-like"/>
    <property type="match status" value="1"/>
</dbReference>
<gene>
    <name evidence="4" type="ORF">BTJ39_12855</name>
</gene>
<dbReference type="InterPro" id="IPR014710">
    <property type="entry name" value="RmlC-like_jellyroll"/>
</dbReference>
<dbReference type="RefSeq" id="WP_078003104.1">
    <property type="nucleotide sequence ID" value="NZ_MRUL01000008.1"/>
</dbReference>
<dbReference type="GO" id="GO:0046872">
    <property type="term" value="F:metal ion binding"/>
    <property type="evidence" value="ECO:0007669"/>
    <property type="project" value="UniProtKB-KW"/>
</dbReference>
<dbReference type="InterPro" id="IPR051610">
    <property type="entry name" value="GPI/OXD"/>
</dbReference>
<feature type="domain" description="Cupin type-2" evidence="3">
    <location>
        <begin position="50"/>
        <end position="121"/>
    </location>
</feature>
<evidence type="ECO:0000259" key="3">
    <source>
        <dbReference type="Pfam" id="PF07883"/>
    </source>
</evidence>
<dbReference type="InterPro" id="IPR011051">
    <property type="entry name" value="RmlC_Cupin_sf"/>
</dbReference>
<evidence type="ECO:0000313" key="5">
    <source>
        <dbReference type="Proteomes" id="UP000190667"/>
    </source>
</evidence>
<dbReference type="Pfam" id="PF07883">
    <property type="entry name" value="Cupin_2"/>
    <property type="match status" value="1"/>
</dbReference>
<comment type="caution">
    <text evidence="4">The sequence shown here is derived from an EMBL/GenBank/DDBJ whole genome shotgun (WGS) entry which is preliminary data.</text>
</comment>
<dbReference type="SUPFAM" id="SSF51182">
    <property type="entry name" value="RmlC-like cupins"/>
    <property type="match status" value="1"/>
</dbReference>
<dbReference type="PANTHER" id="PTHR35848">
    <property type="entry name" value="OXALATE-BINDING PROTEIN"/>
    <property type="match status" value="1"/>
</dbReference>
<dbReference type="InterPro" id="IPR013096">
    <property type="entry name" value="Cupin_2"/>
</dbReference>
<dbReference type="AlphaFoldDB" id="A0A1S8YKI5"/>
<feature type="region of interest" description="Disordered" evidence="2">
    <location>
        <begin position="148"/>
        <end position="167"/>
    </location>
</feature>
<proteinExistence type="predicted"/>
<dbReference type="Proteomes" id="UP000190667">
    <property type="component" value="Unassembled WGS sequence"/>
</dbReference>
<evidence type="ECO:0000256" key="2">
    <source>
        <dbReference type="SAM" id="MobiDB-lite"/>
    </source>
</evidence>
<reference evidence="4 5" key="1">
    <citation type="submission" date="2016-12" db="EMBL/GenBank/DDBJ databases">
        <title>Izhakiella australiana sp. nov. of genus Izhakiella isolated from Australian desert.</title>
        <authorList>
            <person name="Ji M."/>
        </authorList>
    </citation>
    <scope>NUCLEOTIDE SEQUENCE [LARGE SCALE GENOMIC DNA]</scope>
    <source>
        <strain evidence="4 5">D4N98</strain>
    </source>
</reference>
<dbReference type="OrthoDB" id="116921at2"/>
<accession>A0A1S8YKI5</accession>
<organism evidence="4 5">
    <name type="scientific">Izhakiella australiensis</name>
    <dbReference type="NCBI Taxonomy" id="1926881"/>
    <lineage>
        <taxon>Bacteria</taxon>
        <taxon>Pseudomonadati</taxon>
        <taxon>Pseudomonadota</taxon>
        <taxon>Gammaproteobacteria</taxon>
        <taxon>Enterobacterales</taxon>
        <taxon>Erwiniaceae</taxon>
        <taxon>Izhakiella</taxon>
    </lineage>
</organism>